<evidence type="ECO:0000256" key="1">
    <source>
        <dbReference type="ARBA" id="ARBA00022722"/>
    </source>
</evidence>
<organism evidence="6 7">
    <name type="scientific">Cohnella luojiensis</name>
    <dbReference type="NCBI Taxonomy" id="652876"/>
    <lineage>
        <taxon>Bacteria</taxon>
        <taxon>Bacillati</taxon>
        <taxon>Bacillota</taxon>
        <taxon>Bacilli</taxon>
        <taxon>Bacillales</taxon>
        <taxon>Paenibacillaceae</taxon>
        <taxon>Cohnella</taxon>
    </lineage>
</organism>
<keyword evidence="6" id="KW-0255">Endonuclease</keyword>
<dbReference type="Proteomes" id="UP000297900">
    <property type="component" value="Unassembled WGS sequence"/>
</dbReference>
<evidence type="ECO:0000259" key="5">
    <source>
        <dbReference type="SMART" id="SM00507"/>
    </source>
</evidence>
<dbReference type="PANTHER" id="PTHR41286:SF1">
    <property type="entry name" value="HNH NUCLEASE YAJD-RELATED"/>
    <property type="match status" value="1"/>
</dbReference>
<dbReference type="GO" id="GO:0008270">
    <property type="term" value="F:zinc ion binding"/>
    <property type="evidence" value="ECO:0007669"/>
    <property type="project" value="InterPro"/>
</dbReference>
<accession>A0A4Y8MB26</accession>
<dbReference type="SMART" id="SM00507">
    <property type="entry name" value="HNHc"/>
    <property type="match status" value="1"/>
</dbReference>
<evidence type="ECO:0000313" key="7">
    <source>
        <dbReference type="Proteomes" id="UP000297900"/>
    </source>
</evidence>
<dbReference type="Pfam" id="PF01844">
    <property type="entry name" value="HNH"/>
    <property type="match status" value="1"/>
</dbReference>
<dbReference type="EMBL" id="SOMN01000002">
    <property type="protein sequence ID" value="TFE30823.1"/>
    <property type="molecule type" value="Genomic_DNA"/>
</dbReference>
<gene>
    <name evidence="6" type="ORF">E2980_03330</name>
</gene>
<sequence>MLKKFCRKQGCKSFAEDGYCERHKQEAQAYDQYRDSSSKRGYDARWRRERKAFLKVHPLCVQCMEAGRVVAATVVDHIKPHKGNKILFWDKNNWQPLCKQHHDRKTAIEDGGFGRG</sequence>
<comment type="similarity">
    <text evidence="3">Belongs to the HNH nuclease family.</text>
</comment>
<dbReference type="InterPro" id="IPR003615">
    <property type="entry name" value="HNH_nuc"/>
</dbReference>
<evidence type="ECO:0000313" key="6">
    <source>
        <dbReference type="EMBL" id="TFE30823.1"/>
    </source>
</evidence>
<evidence type="ECO:0000256" key="3">
    <source>
        <dbReference type="ARBA" id="ARBA00038412"/>
    </source>
</evidence>
<feature type="domain" description="HNH nuclease" evidence="5">
    <location>
        <begin position="47"/>
        <end position="103"/>
    </location>
</feature>
<dbReference type="PANTHER" id="PTHR41286">
    <property type="entry name" value="HNH NUCLEASE YAJD-RELATED"/>
    <property type="match status" value="1"/>
</dbReference>
<evidence type="ECO:0000256" key="4">
    <source>
        <dbReference type="ARBA" id="ARBA00040194"/>
    </source>
</evidence>
<comment type="caution">
    <text evidence="6">The sequence shown here is derived from an EMBL/GenBank/DDBJ whole genome shotgun (WGS) entry which is preliminary data.</text>
</comment>
<dbReference type="Gene3D" id="1.10.30.50">
    <property type="match status" value="1"/>
</dbReference>
<proteinExistence type="inferred from homology"/>
<evidence type="ECO:0000256" key="2">
    <source>
        <dbReference type="ARBA" id="ARBA00022801"/>
    </source>
</evidence>
<keyword evidence="1" id="KW-0540">Nuclease</keyword>
<keyword evidence="2" id="KW-0378">Hydrolase</keyword>
<name>A0A4Y8MB26_9BACL</name>
<dbReference type="GO" id="GO:0004519">
    <property type="term" value="F:endonuclease activity"/>
    <property type="evidence" value="ECO:0007669"/>
    <property type="project" value="UniProtKB-KW"/>
</dbReference>
<reference evidence="6 7" key="1">
    <citation type="submission" date="2019-03" db="EMBL/GenBank/DDBJ databases">
        <title>Cohnella endophytica sp. nov., a novel endophytic bacterium isolated from bark of Sonneratia apetala.</title>
        <authorList>
            <person name="Tuo L."/>
        </authorList>
    </citation>
    <scope>NUCLEOTIDE SEQUENCE [LARGE SCALE GENOMIC DNA]</scope>
    <source>
        <strain evidence="6 7">CCTCC AB 208254</strain>
    </source>
</reference>
<dbReference type="CDD" id="cd00085">
    <property type="entry name" value="HNHc"/>
    <property type="match status" value="1"/>
</dbReference>
<protein>
    <recommendedName>
        <fullName evidence="4">Putative HNH nuclease YajD</fullName>
    </recommendedName>
</protein>
<dbReference type="AlphaFoldDB" id="A0A4Y8MB26"/>
<dbReference type="GO" id="GO:0005829">
    <property type="term" value="C:cytosol"/>
    <property type="evidence" value="ECO:0007669"/>
    <property type="project" value="TreeGrafter"/>
</dbReference>
<dbReference type="InterPro" id="IPR002711">
    <property type="entry name" value="HNH"/>
</dbReference>
<dbReference type="GO" id="GO:0016787">
    <property type="term" value="F:hydrolase activity"/>
    <property type="evidence" value="ECO:0007669"/>
    <property type="project" value="UniProtKB-KW"/>
</dbReference>
<dbReference type="OrthoDB" id="962665at2"/>
<keyword evidence="7" id="KW-1185">Reference proteome</keyword>
<dbReference type="GO" id="GO:0003676">
    <property type="term" value="F:nucleic acid binding"/>
    <property type="evidence" value="ECO:0007669"/>
    <property type="project" value="InterPro"/>
</dbReference>